<dbReference type="Proteomes" id="UP000202182">
    <property type="component" value="Segment"/>
</dbReference>
<dbReference type="Pfam" id="PF04637">
    <property type="entry name" value="Herpes_pp85"/>
    <property type="match status" value="1"/>
</dbReference>
<feature type="compositionally biased region" description="Acidic residues" evidence="2">
    <location>
        <begin position="488"/>
        <end position="524"/>
    </location>
</feature>
<dbReference type="InterPro" id="IPR006731">
    <property type="entry name" value="Herpes_pp85"/>
</dbReference>
<reference evidence="3" key="1">
    <citation type="submission" date="2016-12" db="EMBL/GenBank/DDBJ databases">
        <title>A murine herpesvirus closely related to ubiquitous human herpesviruses causes T-cell depletion.</title>
        <authorList>
            <person name="Patel S.J."/>
            <person name="Zhao G."/>
            <person name="Penna V.R."/>
            <person name="Park E."/>
            <person name="Lauron E.J."/>
            <person name="Harvey I.B."/>
            <person name="Beatty W.L."/>
            <person name="Plougastel-Douglas B."/>
            <person name="Poursine-Laurent J."/>
            <person name="Fremont D.H."/>
            <person name="Wang D."/>
            <person name="Yokoyama W.M."/>
        </authorList>
    </citation>
    <scope>NUCLEOTIDE SEQUENCE [LARGE SCALE GENOMIC DNA]</scope>
    <source>
        <strain evidence="3">YOK1</strain>
    </source>
</reference>
<gene>
    <name evidence="3" type="primary">ORF27</name>
    <name evidence="3" type="ORF">MRV_0031</name>
</gene>
<dbReference type="GO" id="GO:0043657">
    <property type="term" value="C:host cell"/>
    <property type="evidence" value="ECO:0007669"/>
    <property type="project" value="UniProtKB-SubCell"/>
</dbReference>
<evidence type="ECO:0000256" key="2">
    <source>
        <dbReference type="SAM" id="MobiDB-lite"/>
    </source>
</evidence>
<dbReference type="EMBL" id="KY355735">
    <property type="protein sequence ID" value="APZ76242.1"/>
    <property type="molecule type" value="Genomic_DNA"/>
</dbReference>
<name>A0A1P8VIS5_9BETA</name>
<dbReference type="KEGG" id="vg:30999368"/>
<evidence type="ECO:0000256" key="1">
    <source>
        <dbReference type="ARBA" id="ARBA00004340"/>
    </source>
</evidence>
<evidence type="ECO:0000313" key="4">
    <source>
        <dbReference type="Proteomes" id="UP000202182"/>
    </source>
</evidence>
<keyword evidence="4" id="KW-1185">Reference proteome</keyword>
<feature type="region of interest" description="Disordered" evidence="2">
    <location>
        <begin position="472"/>
        <end position="563"/>
    </location>
</feature>
<organism evidence="3">
    <name type="scientific">Murid betaherpesvirus 3</name>
    <dbReference type="NCBI Taxonomy" id="2560603"/>
    <lineage>
        <taxon>Viruses</taxon>
        <taxon>Duplodnaviria</taxon>
        <taxon>Heunggongvirae</taxon>
        <taxon>Peploviricota</taxon>
        <taxon>Herviviricetes</taxon>
        <taxon>Herpesvirales</taxon>
        <taxon>Orthoherpesviridae</taxon>
        <taxon>Betaherpesvirinae</taxon>
        <taxon>Roseolovirus</taxon>
        <taxon>Roseolovirus muridbeta3</taxon>
    </lineage>
</organism>
<sequence>MSSGWYPEPHVISQLDFNFPENYCDKETLQLLKNVLIEESFKSIKIALCQIPMKAYLTDQIINIIPKYTFAYCKHFIVPAIRLYTLLAKVINNYKRCWIMKEMLESARPEHINYFADMLASPLSGVLLKKITNSFHEYRMTPKKHAVAISEIYNKRANSLGLEEDLDYSQYEPHYRSFISYNYIYFCPNFSDIESINLYKENIKILTFGNIDNKLNLFLHDPAMQTDHYIANDFLFLTSAWFMIHCYKYETDKLLRILFLELNEFCQIFTLVCKQNYYLRKYFYEYVEAFTPLHFRDENPTYKLVEAMHTTGQVLMNAIKACLEYKDLQLCPPLIKSFYLNAQHQCMTASPPISRKAYFQEDDDDLDFNSTKVPNNISNHRFENILFDSDYAILPEMRLLNYPRDMMGPMIYPSVIKYKHHPLKYKIINITEWQWVPYISLISHKTGYSQDEVCKFLAYDFLTYEQNRERRAFPTLTPDNSDTSTTESSDEDEDDDDNDNDDNDDNNDDDNDNNDNNEDDEDNENNGNGPNGANNGYKRNEYNQNNHNVNEDHHGEKRNHDENGLYQGHFKRFRMFKTQKNMDNYINVPLCDPPIRKKNPPPTKKPKNIKANQKSIKDYVSSSKKSKMVTHLIEKEIKKSVDKFKKLTTDPIPNKKPITGTDILNHFQYKRLKEDEDSYDN</sequence>
<proteinExistence type="predicted"/>
<comment type="subcellular location">
    <subcellularLocation>
        <location evidence="1">Host cell</location>
    </subcellularLocation>
</comment>
<feature type="region of interest" description="Disordered" evidence="2">
    <location>
        <begin position="587"/>
        <end position="609"/>
    </location>
</feature>
<feature type="compositionally biased region" description="Basic residues" evidence="2">
    <location>
        <begin position="596"/>
        <end position="608"/>
    </location>
</feature>
<evidence type="ECO:0000313" key="3">
    <source>
        <dbReference type="EMBL" id="APZ76242.1"/>
    </source>
</evidence>
<accession>A0A1P8VIS5</accession>
<feature type="compositionally biased region" description="Basic and acidic residues" evidence="2">
    <location>
        <begin position="549"/>
        <end position="563"/>
    </location>
</feature>
<protein>
    <submittedName>
        <fullName evidence="3">Uncharacterized protein</fullName>
    </submittedName>
</protein>